<dbReference type="Proteomes" id="UP000194127">
    <property type="component" value="Unassembled WGS sequence"/>
</dbReference>
<reference evidence="3 4" key="1">
    <citation type="submission" date="2017-04" db="EMBL/GenBank/DDBJ databases">
        <title>Genome Sequence of the Model Brown-Rot Fungus Postia placenta SB12.</title>
        <authorList>
            <consortium name="DOE Joint Genome Institute"/>
            <person name="Gaskell J."/>
            <person name="Kersten P."/>
            <person name="Larrondo L.F."/>
            <person name="Canessa P."/>
            <person name="Martinez D."/>
            <person name="Hibbett D."/>
            <person name="Schmoll M."/>
            <person name="Kubicek C.P."/>
            <person name="Martinez A.T."/>
            <person name="Yadav J."/>
            <person name="Master E."/>
            <person name="Magnuson J.K."/>
            <person name="James T."/>
            <person name="Yaver D."/>
            <person name="Berka R."/>
            <person name="Labutti K."/>
            <person name="Lipzen A."/>
            <person name="Aerts A."/>
            <person name="Barry K."/>
            <person name="Henrissat B."/>
            <person name="Blanchette R."/>
            <person name="Grigoriev I."/>
            <person name="Cullen D."/>
        </authorList>
    </citation>
    <scope>NUCLEOTIDE SEQUENCE [LARGE SCALE GENOMIC DNA]</scope>
    <source>
        <strain evidence="3 4">MAD-698-R-SB12</strain>
    </source>
</reference>
<name>A0A1X6N6V2_9APHY</name>
<evidence type="ECO:0000313" key="4">
    <source>
        <dbReference type="Proteomes" id="UP000194127"/>
    </source>
</evidence>
<dbReference type="CDD" id="cd18186">
    <property type="entry name" value="BTB_POZ_ZBTB_KLHL-like"/>
    <property type="match status" value="1"/>
</dbReference>
<dbReference type="InterPro" id="IPR011333">
    <property type="entry name" value="SKP1/BTB/POZ_sf"/>
</dbReference>
<evidence type="ECO:0000313" key="3">
    <source>
        <dbReference type="EMBL" id="OSX64358.1"/>
    </source>
</evidence>
<organism evidence="3 4">
    <name type="scientific">Postia placenta MAD-698-R-SB12</name>
    <dbReference type="NCBI Taxonomy" id="670580"/>
    <lineage>
        <taxon>Eukaryota</taxon>
        <taxon>Fungi</taxon>
        <taxon>Dikarya</taxon>
        <taxon>Basidiomycota</taxon>
        <taxon>Agaricomycotina</taxon>
        <taxon>Agaricomycetes</taxon>
        <taxon>Polyporales</taxon>
        <taxon>Adustoporiaceae</taxon>
        <taxon>Rhodonia</taxon>
    </lineage>
</organism>
<proteinExistence type="predicted"/>
<accession>A0A1X6N6V2</accession>
<protein>
    <recommendedName>
        <fullName evidence="2">BTB domain-containing protein</fullName>
    </recommendedName>
</protein>
<sequence length="432" mass="47764">MSSDSDAESIVTPDLLPKPEPICAESPFNRADADVIIRSSNAVDFRVHRNILVIDSPFFESMFSLPQPCVSTDNLDAVEITEDSRTLDTILRICYPVLDPEINTLGLARSSLQAALKYDMQAAIVFCKRALQGFIPAEPLRVYAIACLLGTETGARKAAIEAVSQGAVSGNYIAELEELPAGCYHRLLQYQRHQSLTGIRFTSPPRIPTELSGTAREQSVASSLTPEHSAPHPFDDVDADTMIVTSDDLHFHVHGGIVALASPVLKDMLQHSSMRSRVGDEPGSDPHRATTIRIDEDSATLTELLLPCYPFSRLVKPKIDILRPVLRAAEKYKMNRVIEFLRELWSTTLESSPLRAFLLAVSVEWRDEAEAAAKLLLQQDDTSLEADYICDMETTSAGPYFRLLQYHKMCAEKGSALVSTEFNGFRHLCGGR</sequence>
<feature type="compositionally biased region" description="Polar residues" evidence="1">
    <location>
        <begin position="211"/>
        <end position="226"/>
    </location>
</feature>
<evidence type="ECO:0000259" key="2">
    <source>
        <dbReference type="PROSITE" id="PS50097"/>
    </source>
</evidence>
<dbReference type="SMART" id="SM00225">
    <property type="entry name" value="BTB"/>
    <property type="match status" value="2"/>
</dbReference>
<gene>
    <name evidence="3" type="ORF">POSPLADRAFT_1032742</name>
</gene>
<dbReference type="Pfam" id="PF00651">
    <property type="entry name" value="BTB"/>
    <property type="match status" value="2"/>
</dbReference>
<dbReference type="InterPro" id="IPR044714">
    <property type="entry name" value="AtSIBP1-like"/>
</dbReference>
<evidence type="ECO:0000256" key="1">
    <source>
        <dbReference type="SAM" id="MobiDB-lite"/>
    </source>
</evidence>
<dbReference type="SUPFAM" id="SSF54695">
    <property type="entry name" value="POZ domain"/>
    <property type="match status" value="2"/>
</dbReference>
<dbReference type="PANTHER" id="PTHR46672:SF1">
    <property type="entry name" value="OS08G0103600 PROTEIN"/>
    <property type="match status" value="1"/>
</dbReference>
<dbReference type="InterPro" id="IPR000210">
    <property type="entry name" value="BTB/POZ_dom"/>
</dbReference>
<feature type="domain" description="BTB" evidence="2">
    <location>
        <begin position="33"/>
        <end position="95"/>
    </location>
</feature>
<dbReference type="OrthoDB" id="3164835at2759"/>
<feature type="region of interest" description="Disordered" evidence="1">
    <location>
        <begin position="201"/>
        <end position="232"/>
    </location>
</feature>
<dbReference type="PROSITE" id="PS50097">
    <property type="entry name" value="BTB"/>
    <property type="match status" value="1"/>
</dbReference>
<dbReference type="EMBL" id="KZ110594">
    <property type="protein sequence ID" value="OSX64358.1"/>
    <property type="molecule type" value="Genomic_DNA"/>
</dbReference>
<dbReference type="Gene3D" id="3.30.710.10">
    <property type="entry name" value="Potassium Channel Kv1.1, Chain A"/>
    <property type="match status" value="2"/>
</dbReference>
<keyword evidence="4" id="KW-1185">Reference proteome</keyword>
<dbReference type="GeneID" id="36321832"/>
<dbReference type="STRING" id="670580.A0A1X6N6V2"/>
<dbReference type="AlphaFoldDB" id="A0A1X6N6V2"/>
<dbReference type="PANTHER" id="PTHR46672">
    <property type="entry name" value="OS08G0495500 PROTEIN-RELATED"/>
    <property type="match status" value="1"/>
</dbReference>
<dbReference type="RefSeq" id="XP_024341152.1">
    <property type="nucleotide sequence ID" value="XM_024476881.1"/>
</dbReference>